<reference evidence="2" key="1">
    <citation type="journal article" date="2011" name="PLoS ONE">
        <title>Ralstonia syzygii, the Blood Disease Bacterium and some Asian R. solanacearum strains form a single genomic species despite divergent lifestyles.</title>
        <authorList>
            <person name="Remenant B."/>
            <person name="de Cambiaire J.C."/>
            <person name="Cellier G."/>
            <person name="Jacobs J.M."/>
            <person name="Mangenot S."/>
            <person name="Barbe V."/>
            <person name="Lajus A."/>
            <person name="Vallenet D."/>
            <person name="Medigue C."/>
            <person name="Fegan M."/>
            <person name="Allen C."/>
            <person name="Prior P."/>
        </authorList>
    </citation>
    <scope>NUCLEOTIDE SEQUENCE</scope>
    <source>
        <strain evidence="2">R24</strain>
    </source>
</reference>
<proteinExistence type="predicted"/>
<feature type="domain" description="HTH cro/C1-type" evidence="1">
    <location>
        <begin position="18"/>
        <end position="50"/>
    </location>
</feature>
<dbReference type="GO" id="GO:0003677">
    <property type="term" value="F:DNA binding"/>
    <property type="evidence" value="ECO:0007669"/>
    <property type="project" value="InterPro"/>
</dbReference>
<sequence length="124" mass="13971">MQLKKPPSPTPEEMAEVIRRAWQRKDISQKQVERELGIHQSQFSKLVNGQFKEASGHASRLFEYSKQHEGAARRQSGAADTEALRSALTERLMRAWDGTTEGARALEAILDGVARLRARSSRRA</sequence>
<dbReference type="InterPro" id="IPR010982">
    <property type="entry name" value="Lambda_DNA-bd_dom_sf"/>
</dbReference>
<organism evidence="2">
    <name type="scientific">Ralstonia syzygii R24</name>
    <dbReference type="NCBI Taxonomy" id="907261"/>
    <lineage>
        <taxon>Bacteria</taxon>
        <taxon>Pseudomonadati</taxon>
        <taxon>Pseudomonadota</taxon>
        <taxon>Betaproteobacteria</taxon>
        <taxon>Burkholderiales</taxon>
        <taxon>Burkholderiaceae</taxon>
        <taxon>Ralstonia</taxon>
        <taxon>Ralstonia solanacearum species complex</taxon>
    </lineage>
</organism>
<name>G3A403_9RALS</name>
<dbReference type="InterPro" id="IPR001387">
    <property type="entry name" value="Cro/C1-type_HTH"/>
</dbReference>
<dbReference type="EMBL" id="FR854088">
    <property type="protein sequence ID" value="CCA88624.1"/>
    <property type="molecule type" value="Genomic_DNA"/>
</dbReference>
<accession>G3A403</accession>
<gene>
    <name evidence="2" type="ORF">RALSY_30375</name>
</gene>
<dbReference type="CDD" id="cd00093">
    <property type="entry name" value="HTH_XRE"/>
    <property type="match status" value="1"/>
</dbReference>
<protein>
    <recommendedName>
        <fullName evidence="1">HTH cro/C1-type domain-containing protein</fullName>
    </recommendedName>
</protein>
<reference evidence="2" key="2">
    <citation type="submission" date="2011-04" db="EMBL/GenBank/DDBJ databases">
        <authorList>
            <person name="Genoscope - CEA"/>
        </authorList>
    </citation>
    <scope>NUCLEOTIDE SEQUENCE</scope>
    <source>
        <strain evidence="2">R24</strain>
    </source>
</reference>
<dbReference type="AlphaFoldDB" id="G3A403"/>
<evidence type="ECO:0000259" key="1">
    <source>
        <dbReference type="PROSITE" id="PS50943"/>
    </source>
</evidence>
<dbReference type="SUPFAM" id="SSF47413">
    <property type="entry name" value="lambda repressor-like DNA-binding domains"/>
    <property type="match status" value="1"/>
</dbReference>
<evidence type="ECO:0000313" key="2">
    <source>
        <dbReference type="EMBL" id="CCA88624.1"/>
    </source>
</evidence>
<dbReference type="PROSITE" id="PS50943">
    <property type="entry name" value="HTH_CROC1"/>
    <property type="match status" value="1"/>
</dbReference>
<dbReference type="Gene3D" id="1.10.260.40">
    <property type="entry name" value="lambda repressor-like DNA-binding domains"/>
    <property type="match status" value="1"/>
</dbReference>